<proteinExistence type="inferred from homology"/>
<dbReference type="OrthoDB" id="124041at2759"/>
<dbReference type="GO" id="GO:0006364">
    <property type="term" value="P:rRNA processing"/>
    <property type="evidence" value="ECO:0007669"/>
    <property type="project" value="TreeGrafter"/>
</dbReference>
<dbReference type="InterPro" id="IPR023538">
    <property type="entry name" value="RNP1"/>
</dbReference>
<dbReference type="PIRSF" id="PIRSF027081">
    <property type="entry name" value="RNase_P/MRP_p29_subunit"/>
    <property type="match status" value="1"/>
</dbReference>
<keyword evidence="5" id="KW-0540">Nuclease</keyword>
<dbReference type="GO" id="GO:0033204">
    <property type="term" value="F:ribonuclease P RNA binding"/>
    <property type="evidence" value="ECO:0007669"/>
    <property type="project" value="InterPro"/>
</dbReference>
<evidence type="ECO:0000256" key="2">
    <source>
        <dbReference type="ARBA" id="ARBA00006181"/>
    </source>
</evidence>
<dbReference type="AlphaFoldDB" id="A0A9P4HRU2"/>
<reference evidence="9" key="1">
    <citation type="journal article" date="2020" name="Stud. Mycol.">
        <title>101 Dothideomycetes genomes: a test case for predicting lifestyles and emergence of pathogens.</title>
        <authorList>
            <person name="Haridas S."/>
            <person name="Albert R."/>
            <person name="Binder M."/>
            <person name="Bloem J."/>
            <person name="Labutti K."/>
            <person name="Salamov A."/>
            <person name="Andreopoulos B."/>
            <person name="Baker S."/>
            <person name="Barry K."/>
            <person name="Bills G."/>
            <person name="Bluhm B."/>
            <person name="Cannon C."/>
            <person name="Castanera R."/>
            <person name="Culley D."/>
            <person name="Daum C."/>
            <person name="Ezra D."/>
            <person name="Gonzalez J."/>
            <person name="Henrissat B."/>
            <person name="Kuo A."/>
            <person name="Liang C."/>
            <person name="Lipzen A."/>
            <person name="Lutzoni F."/>
            <person name="Magnuson J."/>
            <person name="Mondo S."/>
            <person name="Nolan M."/>
            <person name="Ohm R."/>
            <person name="Pangilinan J."/>
            <person name="Park H.-J."/>
            <person name="Ramirez L."/>
            <person name="Alfaro M."/>
            <person name="Sun H."/>
            <person name="Tritt A."/>
            <person name="Yoshinaga Y."/>
            <person name="Zwiers L.-H."/>
            <person name="Turgeon B."/>
            <person name="Goodwin S."/>
            <person name="Spatafora J."/>
            <person name="Crous P."/>
            <person name="Grigoriev I."/>
        </authorList>
    </citation>
    <scope>NUCLEOTIDE SEQUENCE</scope>
    <source>
        <strain evidence="9">CBS 121410</strain>
    </source>
</reference>
<evidence type="ECO:0000256" key="4">
    <source>
        <dbReference type="ARBA" id="ARBA00022694"/>
    </source>
</evidence>
<dbReference type="GO" id="GO:0001682">
    <property type="term" value="P:tRNA 5'-leader removal"/>
    <property type="evidence" value="ECO:0007669"/>
    <property type="project" value="InterPro"/>
</dbReference>
<dbReference type="Pfam" id="PF01868">
    <property type="entry name" value="RNase_P-MRP_p29"/>
    <property type="match status" value="1"/>
</dbReference>
<dbReference type="HAMAP" id="MF_00754">
    <property type="entry name" value="RNase_P_1"/>
    <property type="match status" value="1"/>
</dbReference>
<evidence type="ECO:0000256" key="7">
    <source>
        <dbReference type="ARBA" id="ARBA00022801"/>
    </source>
</evidence>
<keyword evidence="7" id="KW-0378">Hydrolase</keyword>
<keyword evidence="8" id="KW-0539">Nucleus</keyword>
<dbReference type="InterPro" id="IPR016848">
    <property type="entry name" value="RNase_P/MRP_Rpp29-subunit"/>
</dbReference>
<dbReference type="SMART" id="SM00538">
    <property type="entry name" value="POP4"/>
    <property type="match status" value="1"/>
</dbReference>
<keyword evidence="3" id="KW-0963">Cytoplasm</keyword>
<protein>
    <recommendedName>
        <fullName evidence="8">Ribonuclease P protein subunit</fullName>
    </recommendedName>
</protein>
<comment type="similarity">
    <text evidence="2">Belongs to the eukaryotic/archaeal RNase P protein component 1 family.</text>
</comment>
<dbReference type="GO" id="GO:0005634">
    <property type="term" value="C:nucleus"/>
    <property type="evidence" value="ECO:0007669"/>
    <property type="project" value="UniProtKB-SubCell"/>
</dbReference>
<evidence type="ECO:0000256" key="8">
    <source>
        <dbReference type="PIRNR" id="PIRNR027081"/>
    </source>
</evidence>
<comment type="caution">
    <text evidence="9">The sequence shown here is derived from an EMBL/GenBank/DDBJ whole genome shotgun (WGS) entry which is preliminary data.</text>
</comment>
<dbReference type="InterPro" id="IPR036980">
    <property type="entry name" value="RNase_P/MRP_Rpp29_sf"/>
</dbReference>
<dbReference type="Gene3D" id="2.30.30.210">
    <property type="entry name" value="Ribonuclease P/MRP, subunit p29"/>
    <property type="match status" value="1"/>
</dbReference>
<accession>A0A9P4HRU2</accession>
<dbReference type="PANTHER" id="PTHR13348">
    <property type="entry name" value="RIBONUCLEASE P SUBUNIT P29"/>
    <property type="match status" value="1"/>
</dbReference>
<evidence type="ECO:0000313" key="10">
    <source>
        <dbReference type="Proteomes" id="UP000799776"/>
    </source>
</evidence>
<dbReference type="PANTHER" id="PTHR13348:SF0">
    <property type="entry name" value="RIBONUCLEASE P PROTEIN SUBUNIT P29"/>
    <property type="match status" value="1"/>
</dbReference>
<keyword evidence="10" id="KW-1185">Reference proteome</keyword>
<dbReference type="GO" id="GO:0030677">
    <property type="term" value="C:ribonuclease P complex"/>
    <property type="evidence" value="ECO:0007669"/>
    <property type="project" value="InterPro"/>
</dbReference>
<gene>
    <name evidence="9" type="ORF">K490DRAFT_49631</name>
</gene>
<evidence type="ECO:0000313" key="9">
    <source>
        <dbReference type="EMBL" id="KAF2084170.1"/>
    </source>
</evidence>
<sequence>MDSTPIEDNPAGALLSRAHSPDAASRILADKVLKKPLILLPTQPDTTNARGLRQRDRLRRAERLRRSQKPKPLSARQKRALGIYDIPAAQRKYDIYVPLHGMWCGYIREILGLRQDGDGDAAGHVQYVTKEAAGAKLASADFHGAELEVVRSRCVGRVGTKGIVVRDTKFTFEIITKGDRIKTIPKEHTIFSFELPLADGARGLVFELHGSRFENRAPDRVNKKFKAHTSADL</sequence>
<dbReference type="SUPFAM" id="SSF101744">
    <property type="entry name" value="Rof/RNase P subunit-like"/>
    <property type="match status" value="1"/>
</dbReference>
<dbReference type="GO" id="GO:0016787">
    <property type="term" value="F:hydrolase activity"/>
    <property type="evidence" value="ECO:0007669"/>
    <property type="project" value="UniProtKB-KW"/>
</dbReference>
<dbReference type="Proteomes" id="UP000799776">
    <property type="component" value="Unassembled WGS sequence"/>
</dbReference>
<dbReference type="EMBL" id="ML978744">
    <property type="protein sequence ID" value="KAF2084170.1"/>
    <property type="molecule type" value="Genomic_DNA"/>
</dbReference>
<dbReference type="InterPro" id="IPR002730">
    <property type="entry name" value="Rpp29/RNP1"/>
</dbReference>
<evidence type="ECO:0000256" key="5">
    <source>
        <dbReference type="ARBA" id="ARBA00022722"/>
    </source>
</evidence>
<evidence type="ECO:0000256" key="6">
    <source>
        <dbReference type="ARBA" id="ARBA00022759"/>
    </source>
</evidence>
<keyword evidence="4 8" id="KW-0819">tRNA processing</keyword>
<keyword evidence="6" id="KW-0255">Endonuclease</keyword>
<name>A0A9P4HRU2_9PEZI</name>
<evidence type="ECO:0000256" key="3">
    <source>
        <dbReference type="ARBA" id="ARBA00022490"/>
    </source>
</evidence>
<dbReference type="GO" id="GO:0004519">
    <property type="term" value="F:endonuclease activity"/>
    <property type="evidence" value="ECO:0007669"/>
    <property type="project" value="UniProtKB-KW"/>
</dbReference>
<comment type="subcellular location">
    <subcellularLocation>
        <location evidence="1">Nucleus</location>
    </subcellularLocation>
</comment>
<dbReference type="GO" id="GO:0000172">
    <property type="term" value="C:ribonuclease MRP complex"/>
    <property type="evidence" value="ECO:0007669"/>
    <property type="project" value="InterPro"/>
</dbReference>
<evidence type="ECO:0000256" key="1">
    <source>
        <dbReference type="ARBA" id="ARBA00004123"/>
    </source>
</evidence>
<dbReference type="InterPro" id="IPR023534">
    <property type="entry name" value="Rof/RNase_P-like"/>
</dbReference>
<organism evidence="9 10">
    <name type="scientific">Saccharata proteae CBS 121410</name>
    <dbReference type="NCBI Taxonomy" id="1314787"/>
    <lineage>
        <taxon>Eukaryota</taxon>
        <taxon>Fungi</taxon>
        <taxon>Dikarya</taxon>
        <taxon>Ascomycota</taxon>
        <taxon>Pezizomycotina</taxon>
        <taxon>Dothideomycetes</taxon>
        <taxon>Dothideomycetes incertae sedis</taxon>
        <taxon>Botryosphaeriales</taxon>
        <taxon>Saccharataceae</taxon>
        <taxon>Saccharata</taxon>
    </lineage>
</organism>